<feature type="compositionally biased region" description="Basic and acidic residues" evidence="1">
    <location>
        <begin position="142"/>
        <end position="154"/>
    </location>
</feature>
<dbReference type="EMBL" id="JAHRHJ020000004">
    <property type="protein sequence ID" value="KAH9320174.1"/>
    <property type="molecule type" value="Genomic_DNA"/>
</dbReference>
<reference evidence="2 3" key="1">
    <citation type="journal article" date="2021" name="Nat. Plants">
        <title>The Taxus genome provides insights into paclitaxel biosynthesis.</title>
        <authorList>
            <person name="Xiong X."/>
            <person name="Gou J."/>
            <person name="Liao Q."/>
            <person name="Li Y."/>
            <person name="Zhou Q."/>
            <person name="Bi G."/>
            <person name="Li C."/>
            <person name="Du R."/>
            <person name="Wang X."/>
            <person name="Sun T."/>
            <person name="Guo L."/>
            <person name="Liang H."/>
            <person name="Lu P."/>
            <person name="Wu Y."/>
            <person name="Zhang Z."/>
            <person name="Ro D.K."/>
            <person name="Shang Y."/>
            <person name="Huang S."/>
            <person name="Yan J."/>
        </authorList>
    </citation>
    <scope>NUCLEOTIDE SEQUENCE [LARGE SCALE GENOMIC DNA]</scope>
    <source>
        <strain evidence="2">Ta-2019</strain>
    </source>
</reference>
<feature type="region of interest" description="Disordered" evidence="1">
    <location>
        <begin position="40"/>
        <end position="168"/>
    </location>
</feature>
<name>A0AA38GEQ4_TAXCH</name>
<sequence>HCEYFQFSLVYSSICAAPLMADSNAPEHQDRGLFGLLGKKKDEETHQQNQQDYGHAGGVPPPQQQQQQQHYTGGDQQGYGHVGQPVSQAHVGNVQPVPPSGTHQQQQQQHYTGGEPQGYGGVGQPVSQVHVGDVHPVPPSRFQEESKYRGEGEKNAQLNRSNSSSSGS</sequence>
<accession>A0AA38GEQ4</accession>
<dbReference type="Proteomes" id="UP000824469">
    <property type="component" value="Unassembled WGS sequence"/>
</dbReference>
<feature type="compositionally biased region" description="Low complexity" evidence="1">
    <location>
        <begin position="64"/>
        <end position="74"/>
    </location>
</feature>
<evidence type="ECO:0000313" key="2">
    <source>
        <dbReference type="EMBL" id="KAH9320174.1"/>
    </source>
</evidence>
<gene>
    <name evidence="2" type="ORF">KI387_021943</name>
</gene>
<comment type="caution">
    <text evidence="2">The sequence shown here is derived from an EMBL/GenBank/DDBJ whole genome shotgun (WGS) entry which is preliminary data.</text>
</comment>
<feature type="non-terminal residue" evidence="2">
    <location>
        <position position="168"/>
    </location>
</feature>
<proteinExistence type="predicted"/>
<organism evidence="2 3">
    <name type="scientific">Taxus chinensis</name>
    <name type="common">Chinese yew</name>
    <name type="synonym">Taxus wallichiana var. chinensis</name>
    <dbReference type="NCBI Taxonomy" id="29808"/>
    <lineage>
        <taxon>Eukaryota</taxon>
        <taxon>Viridiplantae</taxon>
        <taxon>Streptophyta</taxon>
        <taxon>Embryophyta</taxon>
        <taxon>Tracheophyta</taxon>
        <taxon>Spermatophyta</taxon>
        <taxon>Pinopsida</taxon>
        <taxon>Pinidae</taxon>
        <taxon>Conifers II</taxon>
        <taxon>Cupressales</taxon>
        <taxon>Taxaceae</taxon>
        <taxon>Taxus</taxon>
    </lineage>
</organism>
<evidence type="ECO:0000256" key="1">
    <source>
        <dbReference type="SAM" id="MobiDB-lite"/>
    </source>
</evidence>
<feature type="non-terminal residue" evidence="2">
    <location>
        <position position="1"/>
    </location>
</feature>
<keyword evidence="3" id="KW-1185">Reference proteome</keyword>
<protein>
    <recommendedName>
        <fullName evidence="4">Dehydrin</fullName>
    </recommendedName>
</protein>
<evidence type="ECO:0000313" key="3">
    <source>
        <dbReference type="Proteomes" id="UP000824469"/>
    </source>
</evidence>
<dbReference type="AlphaFoldDB" id="A0AA38GEQ4"/>
<evidence type="ECO:0008006" key="4">
    <source>
        <dbReference type="Google" id="ProtNLM"/>
    </source>
</evidence>